<dbReference type="InterPro" id="IPR008969">
    <property type="entry name" value="CarboxyPept-like_regulatory"/>
</dbReference>
<feature type="signal peptide" evidence="4">
    <location>
        <begin position="1"/>
        <end position="23"/>
    </location>
</feature>
<dbReference type="Gene3D" id="2.40.170.20">
    <property type="entry name" value="TonB-dependent receptor, beta-barrel domain"/>
    <property type="match status" value="1"/>
</dbReference>
<dbReference type="GO" id="GO:0009279">
    <property type="term" value="C:cell outer membrane"/>
    <property type="evidence" value="ECO:0007669"/>
    <property type="project" value="UniProtKB-SubCell"/>
</dbReference>
<keyword evidence="4" id="KW-0732">Signal</keyword>
<dbReference type="AlphaFoldDB" id="A0A917HY81"/>
<accession>A0A917HY81</accession>
<evidence type="ECO:0000313" key="6">
    <source>
        <dbReference type="EMBL" id="GGG95182.1"/>
    </source>
</evidence>
<feature type="chain" id="PRO_5037205196" evidence="4">
    <location>
        <begin position="24"/>
        <end position="918"/>
    </location>
</feature>
<dbReference type="InterPro" id="IPR036942">
    <property type="entry name" value="Beta-barrel_TonB_sf"/>
</dbReference>
<organism evidence="6 7">
    <name type="scientific">Polaribacter pacificus</name>
    <dbReference type="NCBI Taxonomy" id="1775173"/>
    <lineage>
        <taxon>Bacteria</taxon>
        <taxon>Pseudomonadati</taxon>
        <taxon>Bacteroidota</taxon>
        <taxon>Flavobacteriia</taxon>
        <taxon>Flavobacteriales</taxon>
        <taxon>Flavobacteriaceae</taxon>
    </lineage>
</organism>
<evidence type="ECO:0000256" key="2">
    <source>
        <dbReference type="ARBA" id="ARBA00023136"/>
    </source>
</evidence>
<dbReference type="Pfam" id="PF13715">
    <property type="entry name" value="CarbopepD_reg_2"/>
    <property type="match status" value="1"/>
</dbReference>
<keyword evidence="6" id="KW-0176">Collagen</keyword>
<reference evidence="6" key="2">
    <citation type="submission" date="2020-09" db="EMBL/GenBank/DDBJ databases">
        <authorList>
            <person name="Sun Q."/>
            <person name="Zhou Y."/>
        </authorList>
    </citation>
    <scope>NUCLEOTIDE SEQUENCE</scope>
    <source>
        <strain evidence="6">CGMCC 1.15763</strain>
    </source>
</reference>
<keyword evidence="7" id="KW-1185">Reference proteome</keyword>
<dbReference type="InterPro" id="IPR041700">
    <property type="entry name" value="OMP_b-brl_3"/>
</dbReference>
<name>A0A917HY81_9FLAO</name>
<evidence type="ECO:0000256" key="4">
    <source>
        <dbReference type="SAM" id="SignalP"/>
    </source>
</evidence>
<dbReference type="EMBL" id="BMJW01000001">
    <property type="protein sequence ID" value="GGG95182.1"/>
    <property type="molecule type" value="Genomic_DNA"/>
</dbReference>
<comment type="subcellular location">
    <subcellularLocation>
        <location evidence="1">Cell outer membrane</location>
    </subcellularLocation>
</comment>
<dbReference type="Pfam" id="PF14905">
    <property type="entry name" value="OMP_b-brl_3"/>
    <property type="match status" value="1"/>
</dbReference>
<evidence type="ECO:0000256" key="3">
    <source>
        <dbReference type="ARBA" id="ARBA00023237"/>
    </source>
</evidence>
<dbReference type="SUPFAM" id="SSF49464">
    <property type="entry name" value="Carboxypeptidase regulatory domain-like"/>
    <property type="match status" value="1"/>
</dbReference>
<sequence>MTKKITLQIVLFFALAAPMVGWAQTITGKVIDSDKTPLEFVSVAVINAADSTLVSYTTTDKNGAFKLTQVTDGKRIFQINLVGFATYQKVLDVKGAPIEIGTVTLLEKSNTLDEIQITAVIPITIKKDTTAFNTKAFKVRVDDTVEDLLKKLPGVEVDADGKVKAQGEDVSKVYVDGKEFFSGDPTIALKNLSADAIKSIELIDEKSDKARVTGVNDSSRSKVINLKLKDDRKVNDFGKFQGGYGTDDRFLTSINYNRFSPTVQASVIARYNNINSSGSDISQIMSFGGGGGGGSYRISRGGGGGTSSGFVTTGVGGLNLGYELKPKQNLNADYFYNYSNSESGKVSTKKTEFVGNQTLYSETESNSVSTTNNHKANFSFIDRSSALRTINMRGRVNTSETEGSSVNSFVGFDGNKVKDLENNGVSTSNNNSTNGSLSVDYITRFSEKSTRNIEVELDMSFSKSNSTSANRNDKDYTDATRVDELVVSTQKQEETNNDFGLEVKYTEPIINDRNFIEVGVGADFKNNNEYTDQNQTLNGSNNLSSTFMADLFENRKTVSGNLDYKYNNDKLNLTFSARFQDVNQNFGLEGAPEFNKNYSSLNPSINLRYRPKQGSWFVARLNKSMNVPSLNQVSPVVNNYNPLFISTGNQNLTAEDSYSAFLMYGMYDFVSGFNIFSNFNYSYTNNAIVNTQNTDVSTRVRTSSYVNLGTRDNVSASLNMGKRMKSVGMRYNVSLGGSVSNYQSVINSVNNKTNTKNINFGLTLENNDKDNVDLSTGATFSKSFTTFSGTTSDRDYLQQTYFVKSDWNITKTFNFSTQFKYDIYTDSSFGTEQAVPIWNASLSYAFLKSKNLSLMLTALDMLNKNVGFDRSSSDNYFQETTKEVLGTYYMVSLTYTLNGNKGKSNQRGGRQIRSVRMH</sequence>
<evidence type="ECO:0000256" key="1">
    <source>
        <dbReference type="ARBA" id="ARBA00004442"/>
    </source>
</evidence>
<evidence type="ECO:0000313" key="7">
    <source>
        <dbReference type="Proteomes" id="UP000633278"/>
    </source>
</evidence>
<dbReference type="Proteomes" id="UP000633278">
    <property type="component" value="Unassembled WGS sequence"/>
</dbReference>
<reference evidence="6" key="1">
    <citation type="journal article" date="2014" name="Int. J. Syst. Evol. Microbiol.">
        <title>Complete genome sequence of Corynebacterium casei LMG S-19264T (=DSM 44701T), isolated from a smear-ripened cheese.</title>
        <authorList>
            <consortium name="US DOE Joint Genome Institute (JGI-PGF)"/>
            <person name="Walter F."/>
            <person name="Albersmeier A."/>
            <person name="Kalinowski J."/>
            <person name="Ruckert C."/>
        </authorList>
    </citation>
    <scope>NUCLEOTIDE SEQUENCE</scope>
    <source>
        <strain evidence="6">CGMCC 1.15763</strain>
    </source>
</reference>
<dbReference type="RefSeq" id="WP_188598253.1">
    <property type="nucleotide sequence ID" value="NZ_BMJW01000001.1"/>
</dbReference>
<proteinExistence type="predicted"/>
<keyword evidence="3" id="KW-0998">Cell outer membrane</keyword>
<comment type="caution">
    <text evidence="6">The sequence shown here is derived from an EMBL/GenBank/DDBJ whole genome shotgun (WGS) entry which is preliminary data.</text>
</comment>
<dbReference type="SUPFAM" id="SSF56935">
    <property type="entry name" value="Porins"/>
    <property type="match status" value="1"/>
</dbReference>
<feature type="domain" description="Outer membrane protein beta-barrel" evidence="5">
    <location>
        <begin position="452"/>
        <end position="895"/>
    </location>
</feature>
<evidence type="ECO:0000259" key="5">
    <source>
        <dbReference type="Pfam" id="PF14905"/>
    </source>
</evidence>
<keyword evidence="2" id="KW-0472">Membrane</keyword>
<gene>
    <name evidence="6" type="ORF">GCM10011416_10840</name>
</gene>
<protein>
    <submittedName>
        <fullName evidence="6">Collagen-binding protein</fullName>
    </submittedName>
</protein>